<comment type="caution">
    <text evidence="6">The sequence shown here is derived from an EMBL/GenBank/DDBJ whole genome shotgun (WGS) entry which is preliminary data.</text>
</comment>
<dbReference type="AlphaFoldDB" id="A0A9W4MTL3"/>
<comment type="subcellular location">
    <subcellularLocation>
        <location evidence="1">Nucleus</location>
    </subcellularLocation>
</comment>
<evidence type="ECO:0000313" key="7">
    <source>
        <dbReference type="Proteomes" id="UP001153618"/>
    </source>
</evidence>
<protein>
    <recommendedName>
        <fullName evidence="8">Transcription factor domain-containing protein</fullName>
    </recommendedName>
</protein>
<evidence type="ECO:0008006" key="8">
    <source>
        <dbReference type="Google" id="ProtNLM"/>
    </source>
</evidence>
<keyword evidence="5" id="KW-0539">Nucleus</keyword>
<keyword evidence="4" id="KW-0804">Transcription</keyword>
<gene>
    <name evidence="6" type="ORF">POLS_LOCUS5553</name>
</gene>
<dbReference type="GO" id="GO:0000981">
    <property type="term" value="F:DNA-binding transcription factor activity, RNA polymerase II-specific"/>
    <property type="evidence" value="ECO:0007669"/>
    <property type="project" value="TreeGrafter"/>
</dbReference>
<organism evidence="6 7">
    <name type="scientific">Penicillium olsonii</name>
    <dbReference type="NCBI Taxonomy" id="99116"/>
    <lineage>
        <taxon>Eukaryota</taxon>
        <taxon>Fungi</taxon>
        <taxon>Dikarya</taxon>
        <taxon>Ascomycota</taxon>
        <taxon>Pezizomycotina</taxon>
        <taxon>Eurotiomycetes</taxon>
        <taxon>Eurotiomycetidae</taxon>
        <taxon>Eurotiales</taxon>
        <taxon>Aspergillaceae</taxon>
        <taxon>Penicillium</taxon>
    </lineage>
</organism>
<evidence type="ECO:0000256" key="1">
    <source>
        <dbReference type="ARBA" id="ARBA00004123"/>
    </source>
</evidence>
<evidence type="ECO:0000256" key="5">
    <source>
        <dbReference type="ARBA" id="ARBA00023242"/>
    </source>
</evidence>
<evidence type="ECO:0000256" key="2">
    <source>
        <dbReference type="ARBA" id="ARBA00023015"/>
    </source>
</evidence>
<dbReference type="GO" id="GO:0005634">
    <property type="term" value="C:nucleus"/>
    <property type="evidence" value="ECO:0007669"/>
    <property type="project" value="UniProtKB-SubCell"/>
</dbReference>
<name>A0A9W4MTL3_PENOL</name>
<dbReference type="EMBL" id="CAJVOS010000027">
    <property type="protein sequence ID" value="CAG8132446.1"/>
    <property type="molecule type" value="Genomic_DNA"/>
</dbReference>
<dbReference type="PANTHER" id="PTHR31845:SF37">
    <property type="entry name" value="TRANSCRIPTION FACTOR DOMAIN-CONTAINING PROTEIN"/>
    <property type="match status" value="1"/>
</dbReference>
<dbReference type="GO" id="GO:0000976">
    <property type="term" value="F:transcription cis-regulatory region binding"/>
    <property type="evidence" value="ECO:0007669"/>
    <property type="project" value="TreeGrafter"/>
</dbReference>
<dbReference type="OrthoDB" id="5226580at2759"/>
<reference evidence="6" key="1">
    <citation type="submission" date="2021-07" db="EMBL/GenBank/DDBJ databases">
        <authorList>
            <person name="Branca A.L. A."/>
        </authorList>
    </citation>
    <scope>NUCLEOTIDE SEQUENCE</scope>
</reference>
<keyword evidence="2" id="KW-0805">Transcription regulation</keyword>
<keyword evidence="7" id="KW-1185">Reference proteome</keyword>
<dbReference type="CDD" id="cd12148">
    <property type="entry name" value="fungal_TF_MHR"/>
    <property type="match status" value="1"/>
</dbReference>
<dbReference type="InterPro" id="IPR051089">
    <property type="entry name" value="prtT"/>
</dbReference>
<evidence type="ECO:0000313" key="6">
    <source>
        <dbReference type="EMBL" id="CAG8132446.1"/>
    </source>
</evidence>
<dbReference type="PANTHER" id="PTHR31845">
    <property type="entry name" value="FINGER DOMAIN PROTEIN, PUTATIVE-RELATED"/>
    <property type="match status" value="1"/>
</dbReference>
<sequence>MASSTVGHVRTCENCARGKIRCIRAPDSSICDRRVEALEAKVDELLARVGTQPHTTPQTEVSCAPCATPTGLSDTDRAEDVIDRGIVSYSDATKMLDSFRQTLMPYFPFVIIAPQTTLDQLRAEKPFLLLAIIKVSMYRDTAAQRILEEIFQSAVAKRMIFSHAPSMDVLQGLLVALAWLHHQIQHMRFSSYLHLAWSIVGDLRLDRVSDTQSIYSRMDMSTVSSDHRSSKQSKNESRRALIGCYMLSSCRSTMFQKDRMMTRLSYVEKQALELLDNAETASDRCLIHLVKLQQIFERIDDAVVTTTNPGREIDMRGFQSQINEYKTTLPATFSDNSLLRFNLHTLQLFLCQACLFDKHETAYIATSSMNRSHADSRLPPHLRSGQHPLELSDFQVELLGRGLTEAKKFFDYLLQFSPETYGVISHTQWLQAGFNLVIGCKLAVTGAKYAQRSQHIGALCSTLNMPQIIRGTSHRLQWLSKDKVDTDGKQQSKHFYEVWLEHILEWFEQKYHLAQPEAQALPLTEMPPGGFRSSAFGNGSSSQEANILGQGHGVEQVAQIDETGTWPDFLWDISTEDILGGYMGFLDMPNAMPQFGYEMPIP</sequence>
<keyword evidence="3" id="KW-0238">DNA-binding</keyword>
<evidence type="ECO:0000256" key="4">
    <source>
        <dbReference type="ARBA" id="ARBA00023163"/>
    </source>
</evidence>
<evidence type="ECO:0000256" key="3">
    <source>
        <dbReference type="ARBA" id="ARBA00023125"/>
    </source>
</evidence>
<proteinExistence type="predicted"/>
<accession>A0A9W4MTL3</accession>
<dbReference type="Proteomes" id="UP001153618">
    <property type="component" value="Unassembled WGS sequence"/>
</dbReference>